<dbReference type="SUPFAM" id="SSF53474">
    <property type="entry name" value="alpha/beta-Hydrolases"/>
    <property type="match status" value="1"/>
</dbReference>
<dbReference type="InterPro" id="IPR029058">
    <property type="entry name" value="AB_hydrolase_fold"/>
</dbReference>
<feature type="chain" id="PRO_5045304801" evidence="3">
    <location>
        <begin position="22"/>
        <end position="415"/>
    </location>
</feature>
<organism evidence="4 5">
    <name type="scientific">Shewanella sedimentimangrovi</name>
    <dbReference type="NCBI Taxonomy" id="2814293"/>
    <lineage>
        <taxon>Bacteria</taxon>
        <taxon>Pseudomonadati</taxon>
        <taxon>Pseudomonadota</taxon>
        <taxon>Gammaproteobacteria</taxon>
        <taxon>Alteromonadales</taxon>
        <taxon>Shewanellaceae</taxon>
        <taxon>Shewanella</taxon>
    </lineage>
</organism>
<name>A0ABX7R0Z9_9GAMM</name>
<dbReference type="InterPro" id="IPR011990">
    <property type="entry name" value="TPR-like_helical_dom_sf"/>
</dbReference>
<comment type="similarity">
    <text evidence="1">Belongs to the esterase D family.</text>
</comment>
<dbReference type="GO" id="GO:0016787">
    <property type="term" value="F:hydrolase activity"/>
    <property type="evidence" value="ECO:0007669"/>
    <property type="project" value="UniProtKB-KW"/>
</dbReference>
<dbReference type="EMBL" id="CP071502">
    <property type="protein sequence ID" value="QSX36531.1"/>
    <property type="molecule type" value="Genomic_DNA"/>
</dbReference>
<dbReference type="PANTHER" id="PTHR40841">
    <property type="entry name" value="SIDEROPHORE TRIACETYLFUSARININE C ESTERASE"/>
    <property type="match status" value="1"/>
</dbReference>
<evidence type="ECO:0000313" key="4">
    <source>
        <dbReference type="EMBL" id="QSX36531.1"/>
    </source>
</evidence>
<dbReference type="Gene3D" id="3.40.50.1820">
    <property type="entry name" value="alpha/beta hydrolase"/>
    <property type="match status" value="1"/>
</dbReference>
<dbReference type="RefSeq" id="WP_207379889.1">
    <property type="nucleotide sequence ID" value="NZ_CP071502.1"/>
</dbReference>
<gene>
    <name evidence="4" type="ORF">JYB85_14760</name>
</gene>
<reference evidence="4 5" key="1">
    <citation type="submission" date="2021-03" db="EMBL/GenBank/DDBJ databases">
        <title>Novel species identification of genus Shewanella.</title>
        <authorList>
            <person name="Liu G."/>
            <person name="Zhang Q."/>
        </authorList>
    </citation>
    <scope>NUCLEOTIDE SEQUENCE [LARGE SCALE GENOMIC DNA]</scope>
    <source>
        <strain evidence="4 5">FJAT-52962</strain>
    </source>
</reference>
<dbReference type="InterPro" id="IPR000801">
    <property type="entry name" value="Esterase-like"/>
</dbReference>
<evidence type="ECO:0000256" key="1">
    <source>
        <dbReference type="ARBA" id="ARBA00005622"/>
    </source>
</evidence>
<keyword evidence="3" id="KW-0732">Signal</keyword>
<dbReference type="PANTHER" id="PTHR40841:SF2">
    <property type="entry name" value="SIDEROPHORE-DEGRADING ESTERASE (EUROFUNG)"/>
    <property type="match status" value="1"/>
</dbReference>
<protein>
    <submittedName>
        <fullName evidence="4">Alpha/beta hydrolase</fullName>
    </submittedName>
</protein>
<dbReference type="SUPFAM" id="SSF48452">
    <property type="entry name" value="TPR-like"/>
    <property type="match status" value="1"/>
</dbReference>
<evidence type="ECO:0000256" key="3">
    <source>
        <dbReference type="SAM" id="SignalP"/>
    </source>
</evidence>
<feature type="signal peptide" evidence="3">
    <location>
        <begin position="1"/>
        <end position="21"/>
    </location>
</feature>
<keyword evidence="2 4" id="KW-0378">Hydrolase</keyword>
<dbReference type="Proteomes" id="UP000663207">
    <property type="component" value="Chromosome"/>
</dbReference>
<proteinExistence type="inferred from homology"/>
<sequence length="415" mass="46594">MDLLKIVALLLALTCPQFAFAQSPAGTMLSYGEQFSHHAKSFDKDRRYMVALPERYLAGERRYPVLYILDGDFHFRHVAAAVNNLARMGKIPPMIVVGVAMQGEADYLKSTTWTSAAEGPEFGAAPTMLKYLKDELVPTIDKQFRTNDRRALAGYSLGGLLVLQAMVEPGSPFNAFLAMSPSLWYDNYGFNQQLESCMTAAKIPLPPLFLSVANEQGMGVAELKALIDAKGPANWYTDFKHYPNETHYSTAMPALLDGLAFLAPNYYSDLDTLLPLTDYRQVLNHFVAKQQQWAGFRFEWLQSYTLGKYLFISKQQDKVDEMLSAFVERFPESELELTLGLVKAFLKKAQPQQAQALLQRVAKQGEHSADWHQQLSLALAAVGDKAKAEAQHARALALARNQQLESWEWWELGPE</sequence>
<dbReference type="Pfam" id="PF00756">
    <property type="entry name" value="Esterase"/>
    <property type="match status" value="1"/>
</dbReference>
<keyword evidence="5" id="KW-1185">Reference proteome</keyword>
<dbReference type="InterPro" id="IPR052558">
    <property type="entry name" value="Siderophore_Hydrolase_D"/>
</dbReference>
<accession>A0ABX7R0Z9</accession>
<evidence type="ECO:0000256" key="2">
    <source>
        <dbReference type="ARBA" id="ARBA00022801"/>
    </source>
</evidence>
<evidence type="ECO:0000313" key="5">
    <source>
        <dbReference type="Proteomes" id="UP000663207"/>
    </source>
</evidence>